<feature type="region of interest" description="Disordered" evidence="1">
    <location>
        <begin position="20"/>
        <end position="41"/>
    </location>
</feature>
<feature type="compositionally biased region" description="Low complexity" evidence="1">
    <location>
        <begin position="459"/>
        <end position="479"/>
    </location>
</feature>
<dbReference type="OrthoDB" id="2553626at2759"/>
<accession>A0A642UD89</accession>
<dbReference type="AlphaFoldDB" id="A0A642UD89"/>
<reference evidence="2 3" key="1">
    <citation type="submission" date="2019-07" db="EMBL/GenBank/DDBJ databases">
        <title>Genome assembly of two rare yeast pathogens: Diutina rugosa and Trichomonascus ciferrii.</title>
        <authorList>
            <person name="Mixao V."/>
            <person name="Saus E."/>
            <person name="Hansen A."/>
            <person name="Lass-Flor C."/>
            <person name="Gabaldon T."/>
        </authorList>
    </citation>
    <scope>NUCLEOTIDE SEQUENCE [LARGE SCALE GENOMIC DNA]</scope>
    <source>
        <strain evidence="2 3">CBS 613</strain>
    </source>
</reference>
<feature type="compositionally biased region" description="Polar residues" evidence="1">
    <location>
        <begin position="485"/>
        <end position="498"/>
    </location>
</feature>
<feature type="region of interest" description="Disordered" evidence="1">
    <location>
        <begin position="239"/>
        <end position="280"/>
    </location>
</feature>
<evidence type="ECO:0008006" key="4">
    <source>
        <dbReference type="Google" id="ProtNLM"/>
    </source>
</evidence>
<name>A0A642UD89_DIURU</name>
<protein>
    <recommendedName>
        <fullName evidence="4">Protein SCD5</fullName>
    </recommendedName>
</protein>
<gene>
    <name evidence="2" type="ORF">DIURU_005506</name>
</gene>
<keyword evidence="3" id="KW-1185">Reference proteome</keyword>
<dbReference type="EMBL" id="SWFT01000161">
    <property type="protein sequence ID" value="KAA8896993.1"/>
    <property type="molecule type" value="Genomic_DNA"/>
</dbReference>
<sequence length="588" mass="65521">MNSDTTFDWLGVNKRAGNGRLAPEVSFSPASSVDSVARPTPPPLPHRHYSSENVPADNFDPYHHNANGHNPQATLHPVRANLYAHSVESFPMSDDDDSVPLSLTAQELTLAESKTYMRWYSDILLRTNAPTICLADIFSFLNNFKLTQAAKDKICRIFHRIMNSINIGEFFAVLRVIAHALIGDEIKRQMIKIAAPPPVPPSILSKKRQNDDNDLDAASTVSQESKPLDIDSFSQFILTGERPEEKKGRKKQKSVKFSDQVVTHDELPSMSPTPQPQAQPVDYQQMSMDQLLRMRSQQQQPQAMGEPEQMMDSQANSYQNMNNVDNSQQQSPESLLQPNMTGPAQMAQYLHEEQKLLQPNMTGPAQMAKLFEGPTQPSQRITESDMSRIFGANEPDISAPRISLQSFTSQMTGTTQENTMHNADMASPYNQQHSSFLNPTSHHNSTNSPIPWPETNRNQNQPQMASQTQAQNQFQSQFMPPQPPASRQRSMSSPQQTEGVYGASLGVPSRPQQSRTPPPPPPRRRNVSYSEQPPALPPKIELSYAPPPAGWNAGPPAPQRTDSTSNILDDLKALEEEVNKIRDMTGGF</sequence>
<dbReference type="OMA" id="QINHFQN"/>
<evidence type="ECO:0000313" key="2">
    <source>
        <dbReference type="EMBL" id="KAA8896993.1"/>
    </source>
</evidence>
<comment type="caution">
    <text evidence="2">The sequence shown here is derived from an EMBL/GenBank/DDBJ whole genome shotgun (WGS) entry which is preliminary data.</text>
</comment>
<evidence type="ECO:0000313" key="3">
    <source>
        <dbReference type="Proteomes" id="UP000449547"/>
    </source>
</evidence>
<feature type="region of interest" description="Disordered" evidence="1">
    <location>
        <begin position="197"/>
        <end position="224"/>
    </location>
</feature>
<dbReference type="RefSeq" id="XP_034009735.1">
    <property type="nucleotide sequence ID" value="XM_034158496.1"/>
</dbReference>
<feature type="compositionally biased region" description="Polar residues" evidence="1">
    <location>
        <begin position="428"/>
        <end position="449"/>
    </location>
</feature>
<dbReference type="Proteomes" id="UP000449547">
    <property type="component" value="Unassembled WGS sequence"/>
</dbReference>
<feature type="region of interest" description="Disordered" evidence="1">
    <location>
        <begin position="425"/>
        <end position="565"/>
    </location>
</feature>
<dbReference type="GeneID" id="54784157"/>
<proteinExistence type="predicted"/>
<organism evidence="2 3">
    <name type="scientific">Diutina rugosa</name>
    <name type="common">Yeast</name>
    <name type="synonym">Candida rugosa</name>
    <dbReference type="NCBI Taxonomy" id="5481"/>
    <lineage>
        <taxon>Eukaryota</taxon>
        <taxon>Fungi</taxon>
        <taxon>Dikarya</taxon>
        <taxon>Ascomycota</taxon>
        <taxon>Saccharomycotina</taxon>
        <taxon>Pichiomycetes</taxon>
        <taxon>Debaryomycetaceae</taxon>
        <taxon>Diutina</taxon>
    </lineage>
</organism>
<dbReference type="VEuPathDB" id="FungiDB:DIURU_005506"/>
<evidence type="ECO:0000256" key="1">
    <source>
        <dbReference type="SAM" id="MobiDB-lite"/>
    </source>
</evidence>